<feature type="compositionally biased region" description="Polar residues" evidence="1">
    <location>
        <begin position="1221"/>
        <end position="1245"/>
    </location>
</feature>
<comment type="caution">
    <text evidence="2">The sequence shown here is derived from an EMBL/GenBank/DDBJ whole genome shotgun (WGS) entry which is preliminary data.</text>
</comment>
<feature type="compositionally biased region" description="Acidic residues" evidence="1">
    <location>
        <begin position="1709"/>
        <end position="1718"/>
    </location>
</feature>
<feature type="compositionally biased region" description="Low complexity" evidence="1">
    <location>
        <begin position="1474"/>
        <end position="1493"/>
    </location>
</feature>
<feature type="region of interest" description="Disordered" evidence="1">
    <location>
        <begin position="1920"/>
        <end position="2112"/>
    </location>
</feature>
<keyword evidence="3" id="KW-1185">Reference proteome</keyword>
<sequence length="2112" mass="234277">MPGDPMGSLPIPTAFEPEDTSRWLQEADPPADRIDLLVGPQDKKWKLRHRYFTHLLEKDIPIKSIIRENFTHHQYRLLAPAERADVKEIQADHTRRYKALLARRFKGVKDSLATKLTMMWFGLPAAPINNPLEDIARMLGHDEEEVPRYNVKPPLHFLTAHDHRNWGKDSLKAKEAMSYPLPLPRGMEPTMGLRGGDAEDNDNTKNGDYIDPGQERATFKDQWTYLYGLNGRLPFVPTQWSSFSKVLRQLLHPVNDTQKEFTLIVYNPEGGKPQTVHDTLPLQKDSQVMAYLQGHFSRARRHDKCCRLFVDTGHTETNKGPMRWEPLPVDFETDTIRIGRSLGHAPNGPEEEVLSYAYLALPRADPDEDGWVIGHGSNQYNPHFCATMNILFGAPKDKLYHHALFRLFDKNRPDVSYTGTSGIREWMSSLDGTRTFPIIYGAMGFPEWVWNCLHPRNSPNACWMVECHWLSPSVEALIMPNYYPLPEPHLISRDKGDGVPGRRHAYQQICQMTTEAFDNVNCQRLDSVIVIEGDNHIGSNSHVIDGVEVNHHESNGTGGASLAGKLAECPSAYRTVHANWLPGHCRLFPDWYRGGDIFVEMPRLTSSLDQFYDAIKELYSLAPPPKNYSNDPREDYFFLEHQRSYEILETQDVDWPSYVVGPDTTEDEWFLIRQSITSPQISVFKASEEATDWADSIWKHNLWGVRMKHDDMTQYAGRETGLKREILQIQDLNNQTIDLLRGYPQDPVPIEHHFTEDDLSRPWGNGSSQPPSRKRKMTFKSPSLLQVKTKEDGPQADGLRFPTTEQIERAHTPDGQGETDIGLLATAQPPRDWVPSPRGQSPSPVAESESSSAESSLHEIDENVSESEHESEHEASSEHEHMDVDEQPDGSLFGDDSDENSNSDASELGIEDRSPSPSPDYQYMDEYGMSLSDPPSEPKGPVPATVPNPPANPPMPEKKPAGPDHREHTWASQPSIFTNEASRAWPSNAEIGVPLTAPPVEKMHRLSSNVPMFSKAVLTPTEQVDLQRGFHCMRSMILGRITRCPWGNCGFTYRLDEKEKLDEHILAAHERFKCPFCQDRLYESMDNDQRIMHFSEKHPQQVKKMFAVTQASNARARADLQSQNARQPPQTAPIPTAPIPTVPIPATGPTVPGVATGSRPVTVPAVTTTYIPATGPTIPPGTTVSRPNTGPIVPPVAAASRPATGPTVPSGTSAPRPASGPNVTPVPSASTAASPTRNPFAQGQVPNPFVGSFSGPSKSRPSFGTASEKPGTFAVPAKPTTASPSSNKSPTGNGTWGPQMKAKEPPRRLKAPLVNWYDNRGLSAYQDPPLDCPIKDCVLPAIGHFSSHGILQHFMWFHHIKKMMEACPFCKLPFYTKQKQADGTVKVALRDEKECLKHLDCHIYNLWDELERAGSISKPLNWHATRSWITAESESNPEMLERWKKMQHDHDDAVAKRNADAAGTSRTLPPAAPRLPADTQPSTTQVSPPTLSTGVRAALSGSAGTENTTTRAGPPRTGAAPAPDAPTAPTQVVAGPSTNPDNSEIMTAASRLLKKCHYFEKCGSFVGAMSDKQYRQHLHQCHPKEHVVYDEDEEDDDDKGSDGADDGSDNGDDDDEEDDGDGSGNSSIRVDSDDPESASSVAMADKKPKQAKTPKKTKKPEQTKMSTRSTPAATDGESDATKQSDVASSVSRGRKSKRPPPSKLTEATTDAEDADMESEVAGSGSKSSNTVGRGRTPKKAKKRRPTGENDGDYEDDGYETDDHEEMQEESTGYRQRANSPDWVKELGPGDPNFDPDDNMYCSKCLRKAPKRRSKSPNRSPIGRAREVEAHWDENKCCRIRNGIGSADHLPNRSGWIPQSKLPGKLGVIKEKFLKRYPTYKRTIYPLQDNHHNATVWASDPNNDENQDWHGIPWPPFEGFPPFPGDWETPGGPWDDTPSGRRRRNFYLGYKPSDGLYKYQSDSDSGDDIRPDVNDIPKFQDDNGLNAQTKKDVKKSPKVKIPKKATTNADATKPDANDTPAVQSDASSSVLKRPATDGDDTDGPAPKKVKESTETATQTPKAKRPKKTRGAPPSRTSSRIRQQRATSTAPSTTPSQTTSQAPSVAEDDSDPDR</sequence>
<gene>
    <name evidence="2" type="ORF">NW768_007829</name>
</gene>
<feature type="compositionally biased region" description="Polar residues" evidence="1">
    <location>
        <begin position="1254"/>
        <end position="1265"/>
    </location>
</feature>
<feature type="region of interest" description="Disordered" evidence="1">
    <location>
        <begin position="1585"/>
        <end position="1798"/>
    </location>
</feature>
<feature type="compositionally biased region" description="Basic residues" evidence="1">
    <location>
        <begin position="1735"/>
        <end position="1744"/>
    </location>
</feature>
<feature type="region of interest" description="Disordered" evidence="1">
    <location>
        <begin position="828"/>
        <end position="969"/>
    </location>
</feature>
<feature type="compositionally biased region" description="Low complexity" evidence="1">
    <location>
        <begin position="1508"/>
        <end position="1530"/>
    </location>
</feature>
<dbReference type="Proteomes" id="UP001152024">
    <property type="component" value="Unassembled WGS sequence"/>
</dbReference>
<feature type="compositionally biased region" description="Basic and acidic residues" evidence="1">
    <location>
        <begin position="856"/>
        <end position="884"/>
    </location>
</feature>
<organism evidence="2 3">
    <name type="scientific">Fusarium equiseti</name>
    <name type="common">Fusarium scirpi</name>
    <dbReference type="NCBI Taxonomy" id="61235"/>
    <lineage>
        <taxon>Eukaryota</taxon>
        <taxon>Fungi</taxon>
        <taxon>Dikarya</taxon>
        <taxon>Ascomycota</taxon>
        <taxon>Pezizomycotina</taxon>
        <taxon>Sordariomycetes</taxon>
        <taxon>Hypocreomycetidae</taxon>
        <taxon>Hypocreales</taxon>
        <taxon>Nectriaceae</taxon>
        <taxon>Fusarium</taxon>
        <taxon>Fusarium incarnatum-equiseti species complex</taxon>
    </lineage>
</organism>
<feature type="region of interest" description="Disordered" evidence="1">
    <location>
        <begin position="1121"/>
        <end position="1141"/>
    </location>
</feature>
<feature type="region of interest" description="Disordered" evidence="1">
    <location>
        <begin position="748"/>
        <end position="801"/>
    </location>
</feature>
<feature type="compositionally biased region" description="Low complexity" evidence="1">
    <location>
        <begin position="1170"/>
        <end position="1183"/>
    </location>
</feature>
<feature type="compositionally biased region" description="Basic and acidic residues" evidence="1">
    <location>
        <begin position="749"/>
        <end position="760"/>
    </location>
</feature>
<dbReference type="EMBL" id="JAOQBH010000011">
    <property type="protein sequence ID" value="KAJ4129293.1"/>
    <property type="molecule type" value="Genomic_DNA"/>
</dbReference>
<reference evidence="2" key="1">
    <citation type="submission" date="2022-09" db="EMBL/GenBank/DDBJ databases">
        <title>Fusarium specimens isolated from Avocado Roots.</title>
        <authorList>
            <person name="Stajich J."/>
            <person name="Roper C."/>
            <person name="Heimlech-Rivalta G."/>
        </authorList>
    </citation>
    <scope>NUCLEOTIDE SEQUENCE</scope>
    <source>
        <strain evidence="2">CF00095</strain>
    </source>
</reference>
<proteinExistence type="predicted"/>
<feature type="compositionally biased region" description="Acidic residues" evidence="1">
    <location>
        <begin position="1590"/>
        <end position="1621"/>
    </location>
</feature>
<evidence type="ECO:0000256" key="1">
    <source>
        <dbReference type="SAM" id="MobiDB-lite"/>
    </source>
</evidence>
<protein>
    <recommendedName>
        <fullName evidence="4">C2H2-type domain-containing protein</fullName>
    </recommendedName>
</protein>
<evidence type="ECO:0008006" key="4">
    <source>
        <dbReference type="Google" id="ProtNLM"/>
    </source>
</evidence>
<feature type="compositionally biased region" description="Low complexity" evidence="1">
    <location>
        <begin position="2084"/>
        <end position="2102"/>
    </location>
</feature>
<feature type="compositionally biased region" description="Polar residues" evidence="1">
    <location>
        <begin position="1769"/>
        <end position="1778"/>
    </location>
</feature>
<feature type="compositionally biased region" description="Acidic residues" evidence="1">
    <location>
        <begin position="1749"/>
        <end position="1768"/>
    </location>
</feature>
<feature type="compositionally biased region" description="Pro residues" evidence="1">
    <location>
        <begin position="935"/>
        <end position="955"/>
    </location>
</feature>
<feature type="compositionally biased region" description="Polar residues" evidence="1">
    <location>
        <begin position="2073"/>
        <end position="2083"/>
    </location>
</feature>
<feature type="compositionally biased region" description="Pro residues" evidence="1">
    <location>
        <begin position="1130"/>
        <end position="1141"/>
    </location>
</feature>
<feature type="region of interest" description="Disordered" evidence="1">
    <location>
        <begin position="1446"/>
        <end position="1542"/>
    </location>
</feature>
<feature type="compositionally biased region" description="Basic and acidic residues" evidence="1">
    <location>
        <begin position="1446"/>
        <end position="1459"/>
    </location>
</feature>
<accession>A0ABQ8R8W4</accession>
<feature type="compositionally biased region" description="Polar residues" evidence="1">
    <location>
        <begin position="2019"/>
        <end position="2029"/>
    </location>
</feature>
<evidence type="ECO:0000313" key="2">
    <source>
        <dbReference type="EMBL" id="KAJ4129293.1"/>
    </source>
</evidence>
<feature type="compositionally biased region" description="Low complexity" evidence="1">
    <location>
        <begin position="841"/>
        <end position="855"/>
    </location>
</feature>
<feature type="compositionally biased region" description="Basic and acidic residues" evidence="1">
    <location>
        <begin position="956"/>
        <end position="969"/>
    </location>
</feature>
<feature type="compositionally biased region" description="Basic residues" evidence="1">
    <location>
        <begin position="1649"/>
        <end position="1658"/>
    </location>
</feature>
<feature type="region of interest" description="Disordered" evidence="1">
    <location>
        <begin position="1170"/>
        <end position="1307"/>
    </location>
</feature>
<feature type="compositionally biased region" description="Basic and acidic residues" evidence="1">
    <location>
        <begin position="1966"/>
        <end position="1980"/>
    </location>
</feature>
<feature type="compositionally biased region" description="Polar residues" evidence="1">
    <location>
        <begin position="1681"/>
        <end position="1691"/>
    </location>
</feature>
<feature type="compositionally biased region" description="Polar residues" evidence="1">
    <location>
        <begin position="1280"/>
        <end position="1293"/>
    </location>
</feature>
<name>A0ABQ8R8W4_FUSEQ</name>
<evidence type="ECO:0000313" key="3">
    <source>
        <dbReference type="Proteomes" id="UP001152024"/>
    </source>
</evidence>